<reference evidence="1" key="1">
    <citation type="submission" date="2022-07" db="EMBL/GenBank/DDBJ databases">
        <title>Genome Sequence of Phlebia brevispora.</title>
        <authorList>
            <person name="Buettner E."/>
        </authorList>
    </citation>
    <scope>NUCLEOTIDE SEQUENCE</scope>
    <source>
        <strain evidence="1">MPL23</strain>
    </source>
</reference>
<protein>
    <submittedName>
        <fullName evidence="1">Uncharacterized protein</fullName>
    </submittedName>
</protein>
<name>A0ACC1SR56_9APHY</name>
<evidence type="ECO:0000313" key="1">
    <source>
        <dbReference type="EMBL" id="KAJ3544525.1"/>
    </source>
</evidence>
<dbReference type="EMBL" id="JANHOG010001087">
    <property type="protein sequence ID" value="KAJ3544525.1"/>
    <property type="molecule type" value="Genomic_DNA"/>
</dbReference>
<evidence type="ECO:0000313" key="2">
    <source>
        <dbReference type="Proteomes" id="UP001148662"/>
    </source>
</evidence>
<sequence length="341" mass="38545">MARNKKLAEPTGEEVSLEATRPEDPAVNEENGSVGSQRTLASETSGEQDRNTAAKRSAESTGGKKNAGDGVRSGRTGDKEPDSAARGSNNDQEVKEATVIADNPLKDAEKIRNPGWITTDLIERLQTVIVRAHSPDKGRYYINKVAPKETVFGGRDGRMLYYKGKPLSVFFAARLVSTFYEYGRDRLPARCPAIKFRFIRDVDEEAARALVYAKAKPQTETEKTTFWCGYKATYWDKSIHDKEVKVFKEIYDGTEEVRRKALMKRLTWERLANNDLLLIECQVQRYVRGGRKTTWTNWNTSFKLVSVTKVSSPPEDAEPEEESMDEAEYREDTDDDEKGGY</sequence>
<proteinExistence type="predicted"/>
<gene>
    <name evidence="1" type="ORF">NM688_g5732</name>
</gene>
<dbReference type="Proteomes" id="UP001148662">
    <property type="component" value="Unassembled WGS sequence"/>
</dbReference>
<comment type="caution">
    <text evidence="1">The sequence shown here is derived from an EMBL/GenBank/DDBJ whole genome shotgun (WGS) entry which is preliminary data.</text>
</comment>
<accession>A0ACC1SR56</accession>
<organism evidence="1 2">
    <name type="scientific">Phlebia brevispora</name>
    <dbReference type="NCBI Taxonomy" id="194682"/>
    <lineage>
        <taxon>Eukaryota</taxon>
        <taxon>Fungi</taxon>
        <taxon>Dikarya</taxon>
        <taxon>Basidiomycota</taxon>
        <taxon>Agaricomycotina</taxon>
        <taxon>Agaricomycetes</taxon>
        <taxon>Polyporales</taxon>
        <taxon>Meruliaceae</taxon>
        <taxon>Phlebia</taxon>
    </lineage>
</organism>
<keyword evidence="2" id="KW-1185">Reference proteome</keyword>